<organism evidence="1 2">
    <name type="scientific">Mytilus coruscus</name>
    <name type="common">Sea mussel</name>
    <dbReference type="NCBI Taxonomy" id="42192"/>
    <lineage>
        <taxon>Eukaryota</taxon>
        <taxon>Metazoa</taxon>
        <taxon>Spiralia</taxon>
        <taxon>Lophotrochozoa</taxon>
        <taxon>Mollusca</taxon>
        <taxon>Bivalvia</taxon>
        <taxon>Autobranchia</taxon>
        <taxon>Pteriomorphia</taxon>
        <taxon>Mytilida</taxon>
        <taxon>Mytiloidea</taxon>
        <taxon>Mytilidae</taxon>
        <taxon>Mytilinae</taxon>
        <taxon>Mytilus</taxon>
    </lineage>
</organism>
<name>A0A6J8AGJ8_MYTCO</name>
<dbReference type="OrthoDB" id="6133534at2759"/>
<dbReference type="AlphaFoldDB" id="A0A6J8AGJ8"/>
<dbReference type="EMBL" id="CACVKT020001386">
    <property type="protein sequence ID" value="CAC5367773.1"/>
    <property type="molecule type" value="Genomic_DNA"/>
</dbReference>
<accession>A0A6J8AGJ8</accession>
<reference evidence="1 2" key="1">
    <citation type="submission" date="2020-06" db="EMBL/GenBank/DDBJ databases">
        <authorList>
            <person name="Li R."/>
            <person name="Bekaert M."/>
        </authorList>
    </citation>
    <scope>NUCLEOTIDE SEQUENCE [LARGE SCALE GENOMIC DNA]</scope>
    <source>
        <strain evidence="2">wild</strain>
    </source>
</reference>
<dbReference type="Proteomes" id="UP000507470">
    <property type="component" value="Unassembled WGS sequence"/>
</dbReference>
<gene>
    <name evidence="1" type="ORF">MCOR_7550</name>
</gene>
<keyword evidence="2" id="KW-1185">Reference proteome</keyword>
<evidence type="ECO:0000313" key="2">
    <source>
        <dbReference type="Proteomes" id="UP000507470"/>
    </source>
</evidence>
<evidence type="ECO:0000313" key="1">
    <source>
        <dbReference type="EMBL" id="CAC5367773.1"/>
    </source>
</evidence>
<sequence length="281" mass="32741">MPTFSIFHCDERFESVLYNLLHHSRTGLSKGLFALQLTRACGYSPEATKCQYSPQNKLQYSKYKYYLSHLLIDVQSDAVSGWLMLASFFYAHKNYFASLPVIYYTLQKYTDEKILTGPFNDSIDLPLSRKSFNHIQRYVLNLMKKEKLFTILKTLNMYPVLFNPNSSLTPQVLQIDFKERLIGYHPLSFAYFLCFLCNYRLHDITSCIHYLQQLCHFCSIKYAADNLLGIPVKYFLDANIFCGIAHQLMGNTHIARQRFQQIAGYNKYNISTAATRLSRLN</sequence>
<proteinExistence type="predicted"/>
<protein>
    <submittedName>
        <fullName evidence="1">Uncharacterized protein</fullName>
    </submittedName>
</protein>